<dbReference type="GO" id="GO:0051536">
    <property type="term" value="F:iron-sulfur cluster binding"/>
    <property type="evidence" value="ECO:0007669"/>
    <property type="project" value="UniProtKB-KW"/>
</dbReference>
<dbReference type="STRING" id="1121449.SAMN02745704_00250"/>
<evidence type="ECO:0000256" key="2">
    <source>
        <dbReference type="ARBA" id="ARBA00023004"/>
    </source>
</evidence>
<keyword evidence="1" id="KW-0479">Metal-binding</keyword>
<dbReference type="InterPro" id="IPR009010">
    <property type="entry name" value="Asp_de-COase-like_dom_sf"/>
</dbReference>
<dbReference type="Pfam" id="PF04879">
    <property type="entry name" value="Molybdop_Fe4S4"/>
    <property type="match status" value="1"/>
</dbReference>
<dbReference type="Gene3D" id="3.40.228.10">
    <property type="entry name" value="Dimethylsulfoxide Reductase, domain 2"/>
    <property type="match status" value="1"/>
</dbReference>
<dbReference type="Gene3D" id="3.30.2070.10">
    <property type="entry name" value="Formate dehydrogenase/DMSO reductase"/>
    <property type="match status" value="1"/>
</dbReference>
<keyword evidence="3" id="KW-0411">Iron-sulfur</keyword>
<dbReference type="SUPFAM" id="SSF50692">
    <property type="entry name" value="ADC-like"/>
    <property type="match status" value="1"/>
</dbReference>
<dbReference type="Proteomes" id="UP000190027">
    <property type="component" value="Unassembled WGS sequence"/>
</dbReference>
<reference evidence="5 6" key="1">
    <citation type="submission" date="2017-02" db="EMBL/GenBank/DDBJ databases">
        <authorList>
            <person name="Peterson S.W."/>
        </authorList>
    </citation>
    <scope>NUCLEOTIDE SEQUENCE [LARGE SCALE GENOMIC DNA]</scope>
    <source>
        <strain evidence="5 6">DSM 16080</strain>
    </source>
</reference>
<evidence type="ECO:0000256" key="3">
    <source>
        <dbReference type="ARBA" id="ARBA00023014"/>
    </source>
</evidence>
<evidence type="ECO:0000313" key="6">
    <source>
        <dbReference type="Proteomes" id="UP000190027"/>
    </source>
</evidence>
<dbReference type="SUPFAM" id="SSF53706">
    <property type="entry name" value="Formate dehydrogenase/DMSO reductase, domains 1-3"/>
    <property type="match status" value="1"/>
</dbReference>
<dbReference type="InterPro" id="IPR006656">
    <property type="entry name" value="Mopterin_OxRdtase"/>
</dbReference>
<name>A0A1T4W4J9_9BACT</name>
<dbReference type="PROSITE" id="PS51669">
    <property type="entry name" value="4FE4S_MOW_BIS_MGD"/>
    <property type="match status" value="1"/>
</dbReference>
<gene>
    <name evidence="5" type="ORF">SAMN02745704_00250</name>
</gene>
<dbReference type="PANTHER" id="PTHR43742:SF6">
    <property type="entry name" value="OXIDOREDUCTASE YYAE-RELATED"/>
    <property type="match status" value="1"/>
</dbReference>
<keyword evidence="2" id="KW-0408">Iron</keyword>
<evidence type="ECO:0000259" key="4">
    <source>
        <dbReference type="PROSITE" id="PS51669"/>
    </source>
</evidence>
<dbReference type="GO" id="GO:0016491">
    <property type="term" value="F:oxidoreductase activity"/>
    <property type="evidence" value="ECO:0007669"/>
    <property type="project" value="InterPro"/>
</dbReference>
<accession>A0A1T4W4J9</accession>
<dbReference type="InterPro" id="IPR006963">
    <property type="entry name" value="Mopterin_OxRdtase_4Fe-4S_dom"/>
</dbReference>
<dbReference type="InterPro" id="IPR050612">
    <property type="entry name" value="Prok_Mopterin_Oxidored"/>
</dbReference>
<proteinExistence type="predicted"/>
<dbReference type="EMBL" id="FUYC01000001">
    <property type="protein sequence ID" value="SKA71978.1"/>
    <property type="molecule type" value="Genomic_DNA"/>
</dbReference>
<keyword evidence="6" id="KW-1185">Reference proteome</keyword>
<dbReference type="Pfam" id="PF00384">
    <property type="entry name" value="Molybdopterin"/>
    <property type="match status" value="1"/>
</dbReference>
<dbReference type="GO" id="GO:0046872">
    <property type="term" value="F:metal ion binding"/>
    <property type="evidence" value="ECO:0007669"/>
    <property type="project" value="UniProtKB-KW"/>
</dbReference>
<dbReference type="Gene3D" id="2.20.25.90">
    <property type="entry name" value="ADC-like domains"/>
    <property type="match status" value="1"/>
</dbReference>
<evidence type="ECO:0000313" key="5">
    <source>
        <dbReference type="EMBL" id="SKA71978.1"/>
    </source>
</evidence>
<organism evidence="5 6">
    <name type="scientific">Paucidesulfovibrio gracilis DSM 16080</name>
    <dbReference type="NCBI Taxonomy" id="1121449"/>
    <lineage>
        <taxon>Bacteria</taxon>
        <taxon>Pseudomonadati</taxon>
        <taxon>Thermodesulfobacteriota</taxon>
        <taxon>Desulfovibrionia</taxon>
        <taxon>Desulfovibrionales</taxon>
        <taxon>Desulfovibrionaceae</taxon>
        <taxon>Paucidesulfovibrio</taxon>
    </lineage>
</organism>
<dbReference type="SMART" id="SM00926">
    <property type="entry name" value="Molybdop_Fe4S4"/>
    <property type="match status" value="1"/>
</dbReference>
<dbReference type="AlphaFoldDB" id="A0A1T4W4J9"/>
<dbReference type="Gene3D" id="3.40.50.740">
    <property type="match status" value="1"/>
</dbReference>
<dbReference type="PANTHER" id="PTHR43742">
    <property type="entry name" value="TRIMETHYLAMINE-N-OXIDE REDUCTASE"/>
    <property type="match status" value="1"/>
</dbReference>
<evidence type="ECO:0000256" key="1">
    <source>
        <dbReference type="ARBA" id="ARBA00022723"/>
    </source>
</evidence>
<feature type="domain" description="4Fe-4S Mo/W bis-MGD-type" evidence="4">
    <location>
        <begin position="7"/>
        <end position="63"/>
    </location>
</feature>
<sequence length="643" mass="71003">MVTPEGMKMIRTTCTRHCGNGCALLVRYDGERLHVRGDPDHPATQGLSCAKTVRFGERLHAPDRITRPLLRQNGELRECSWETALNEAARRIQAVRHDPRRMLHIFYVGSYGVLFRASPYLFGRLGASAMSGDYCLDGGIEAQTRDFGECLEPELDDLSASHAIVNWGRNLDAEGMLPGRHVRAAMRRGVEVLAVTPGDPGYTSSAHRVITIRPGTDRFLALAVLRMLDEQGGLCPDSCRAAHGWTEFKRLLRESSVADLLAACDVSPEDARALVRAYASRPCASILGRGVQRYRYGGENVRFIDALALLSGNMGVRGGGTYFASGERGHIDYSWFRRPEPAPRSLPTHDLGAALEQADKDGDPVELIWVEGTNVVTQSPDSERLANAMRKPFVIAVEAFPNDTAEVADLVLPPALMWEWEDVTRCSSHGWIHHSAKVLEPPEGCLSNFTISQEVAARLDPPVPFPDAETVLQEALQAPNATTSLEELRRCTYLPSPRREPPFVHGRFHHADGKARLPVELHPEPAPGPEFPLRILSLVDKAHLLSQIPEAEQRRGPSTVYLSPDCPELARLDRTAPLELVTEFGRMPVRLELLTGLHPEAVFLRRGGWMKCGRGINVLIGPHEGDMAGQCAYYAQYGTLRNA</sequence>
<protein>
    <submittedName>
        <fullName evidence="5">Anaerobic selenocysteine-containing dehydrogenase</fullName>
    </submittedName>
</protein>